<dbReference type="AlphaFoldDB" id="A0A6N6RKE1"/>
<evidence type="ECO:0000313" key="3">
    <source>
        <dbReference type="Proteomes" id="UP000468650"/>
    </source>
</evidence>
<sequence length="140" mass="16298">MNIRIAVILLLSVFFISCDPVETGVRKEKPENLIPKKKMTQMLLDVHLIEGVRSGVRVLGDTVSVDTYYKSFYEKYNVTQAQYDSSFRYYSHYPREMMEMYSVVIDSLNLRDIQVVEQVRQYDAGKLEDANRKLDSLQGN</sequence>
<reference evidence="2 3" key="1">
    <citation type="submission" date="2019-09" db="EMBL/GenBank/DDBJ databases">
        <title>Genomes of family Cryomorphaceae.</title>
        <authorList>
            <person name="Bowman J.P."/>
        </authorList>
    </citation>
    <scope>NUCLEOTIDE SEQUENCE [LARGE SCALE GENOMIC DNA]</scope>
    <source>
        <strain evidence="2 3">LMG 25704</strain>
    </source>
</reference>
<name>A0A6N6RKE1_9FLAO</name>
<feature type="domain" description="DUF4296" evidence="1">
    <location>
        <begin position="30"/>
        <end position="110"/>
    </location>
</feature>
<evidence type="ECO:0000259" key="1">
    <source>
        <dbReference type="Pfam" id="PF14129"/>
    </source>
</evidence>
<evidence type="ECO:0000313" key="2">
    <source>
        <dbReference type="EMBL" id="KAB2805411.1"/>
    </source>
</evidence>
<dbReference type="Pfam" id="PF14129">
    <property type="entry name" value="DUF4296"/>
    <property type="match status" value="1"/>
</dbReference>
<dbReference type="Proteomes" id="UP000468650">
    <property type="component" value="Unassembled WGS sequence"/>
</dbReference>
<keyword evidence="3" id="KW-1185">Reference proteome</keyword>
<dbReference type="OrthoDB" id="1525222at2"/>
<organism evidence="2 3">
    <name type="scientific">Phaeocystidibacter luteus</name>
    <dbReference type="NCBI Taxonomy" id="911197"/>
    <lineage>
        <taxon>Bacteria</taxon>
        <taxon>Pseudomonadati</taxon>
        <taxon>Bacteroidota</taxon>
        <taxon>Flavobacteriia</taxon>
        <taxon>Flavobacteriales</taxon>
        <taxon>Phaeocystidibacteraceae</taxon>
        <taxon>Phaeocystidibacter</taxon>
    </lineage>
</organism>
<dbReference type="InterPro" id="IPR025381">
    <property type="entry name" value="DUF4296"/>
</dbReference>
<protein>
    <submittedName>
        <fullName evidence="2">DUF4296 domain-containing protein</fullName>
    </submittedName>
</protein>
<comment type="caution">
    <text evidence="2">The sequence shown here is derived from an EMBL/GenBank/DDBJ whole genome shotgun (WGS) entry which is preliminary data.</text>
</comment>
<dbReference type="EMBL" id="WBVO01000015">
    <property type="protein sequence ID" value="KAB2805411.1"/>
    <property type="molecule type" value="Genomic_DNA"/>
</dbReference>
<dbReference type="RefSeq" id="WP_151668463.1">
    <property type="nucleotide sequence ID" value="NZ_WBVO01000015.1"/>
</dbReference>
<proteinExistence type="predicted"/>
<gene>
    <name evidence="2" type="ORF">F8C67_13845</name>
</gene>
<dbReference type="PROSITE" id="PS51257">
    <property type="entry name" value="PROKAR_LIPOPROTEIN"/>
    <property type="match status" value="1"/>
</dbReference>
<accession>A0A6N6RKE1</accession>